<dbReference type="Proteomes" id="UP001211907">
    <property type="component" value="Unassembled WGS sequence"/>
</dbReference>
<accession>A0AAD5SU59</accession>
<feature type="region of interest" description="Disordered" evidence="1">
    <location>
        <begin position="262"/>
        <end position="347"/>
    </location>
</feature>
<feature type="non-terminal residue" evidence="2">
    <location>
        <position position="859"/>
    </location>
</feature>
<feature type="compositionally biased region" description="Low complexity" evidence="1">
    <location>
        <begin position="318"/>
        <end position="330"/>
    </location>
</feature>
<name>A0AAD5SU59_9FUNG</name>
<reference evidence="2" key="1">
    <citation type="submission" date="2020-05" db="EMBL/GenBank/DDBJ databases">
        <title>Phylogenomic resolution of chytrid fungi.</title>
        <authorList>
            <person name="Stajich J.E."/>
            <person name="Amses K."/>
            <person name="Simmons R."/>
            <person name="Seto K."/>
            <person name="Myers J."/>
            <person name="Bonds A."/>
            <person name="Quandt C.A."/>
            <person name="Barry K."/>
            <person name="Liu P."/>
            <person name="Grigoriev I."/>
            <person name="Longcore J.E."/>
            <person name="James T.Y."/>
        </authorList>
    </citation>
    <scope>NUCLEOTIDE SEQUENCE</scope>
    <source>
        <strain evidence="2">JEL0513</strain>
    </source>
</reference>
<comment type="caution">
    <text evidence="2">The sequence shown here is derived from an EMBL/GenBank/DDBJ whole genome shotgun (WGS) entry which is preliminary data.</text>
</comment>
<organism evidence="2 3">
    <name type="scientific">Physocladia obscura</name>
    <dbReference type="NCBI Taxonomy" id="109957"/>
    <lineage>
        <taxon>Eukaryota</taxon>
        <taxon>Fungi</taxon>
        <taxon>Fungi incertae sedis</taxon>
        <taxon>Chytridiomycota</taxon>
        <taxon>Chytridiomycota incertae sedis</taxon>
        <taxon>Chytridiomycetes</taxon>
        <taxon>Chytridiales</taxon>
        <taxon>Chytriomycetaceae</taxon>
        <taxon>Physocladia</taxon>
    </lineage>
</organism>
<evidence type="ECO:0000313" key="3">
    <source>
        <dbReference type="Proteomes" id="UP001211907"/>
    </source>
</evidence>
<feature type="region of interest" description="Disordered" evidence="1">
    <location>
        <begin position="173"/>
        <end position="192"/>
    </location>
</feature>
<keyword evidence="3" id="KW-1185">Reference proteome</keyword>
<gene>
    <name evidence="2" type="ORF">HK100_005448</name>
</gene>
<feature type="compositionally biased region" description="Polar residues" evidence="1">
    <location>
        <begin position="177"/>
        <end position="192"/>
    </location>
</feature>
<evidence type="ECO:0000313" key="2">
    <source>
        <dbReference type="EMBL" id="KAJ3097012.1"/>
    </source>
</evidence>
<evidence type="ECO:0000256" key="1">
    <source>
        <dbReference type="SAM" id="MobiDB-lite"/>
    </source>
</evidence>
<dbReference type="EMBL" id="JADGJH010002548">
    <property type="protein sequence ID" value="KAJ3097012.1"/>
    <property type="molecule type" value="Genomic_DNA"/>
</dbReference>
<proteinExistence type="predicted"/>
<feature type="compositionally biased region" description="Basic and acidic residues" evidence="1">
    <location>
        <begin position="297"/>
        <end position="306"/>
    </location>
</feature>
<sequence>MKETPTTSAPGEIGIGIGIEAGDEGEEESIAHAATAAENKNTAAVRLNANANANSNANSNANADSFAANADRTRSYKAPPPPPPPRIRSNSNYNQQSLMLHLERNGGFSPTTGVISVSSPQGYTLGVAEPMGMFGRHARHGFVVIGGIGLRTALTFEADRFDGGGLVGDGYGGSGTQVGESNSDANPNVSASSGIGRVSDAIEARIDSMVALWLRNRGASDIVCLASKLLLLAAFASHTRFDPLFDNIGFYRALDTALSESTRTSSSFSPHLQQQRQHQQYQAKSQSQSQSQPRKRASSEMSEHQLSESYQLPRRLSDSSVVSSDSTASSPPILDAKTNESNSSDPLVHPFAPSVSPIFYTPQELVELKGTSLEHLIINSYSSFFNSILPLLQATSHGIFSYFANINSAPFPPRTFNTASPLLLPPRIDTSLLTNSAAFRVALSFVLSRAVRVNPSSPRIFEDPRAAMNVANWSVTGAVIGNWQSVLAAGLRRRIPGPSTPNASSGYDLLGPHAHGSSGLLGMEEIFGRIVDTTTKIAATTRATATTFAAAVAEAAIGISSSDSGVGALSLSSPTTDHLAAVQEDTEDWEFRNTWMHQPANTTGSILCIAPFIELLDRRSRSREVELEEEARRRRLRKSQIFLKHAYVQVNYIPQQLYLIPNEDSDLSNGNAIPVNPDEFFIDGNSLPDGYRTFTIQPTFNITAFNPILPGQKWAMMNGGLSNHHLLLSFGTIEENNDNDILDIPIDLIEDAVTSHLEHFGPTTRPLYSKSNLGSSSSSSSSSNNPLFFTSNSNLSVRYLTATERAYAEVGKGKQRARYDVCTYEAARRLLKGMGLFPKDGGVIRCKSEYFYQDETYNT</sequence>
<feature type="compositionally biased region" description="Low complexity" evidence="1">
    <location>
        <begin position="262"/>
        <end position="292"/>
    </location>
</feature>
<dbReference type="AlphaFoldDB" id="A0AAD5SU59"/>
<protein>
    <submittedName>
        <fullName evidence="2">Uncharacterized protein</fullName>
    </submittedName>
</protein>